<keyword evidence="3" id="KW-0862">Zinc</keyword>
<dbReference type="EMBL" id="JBBWWQ010000002">
    <property type="protein sequence ID" value="KAK8954554.1"/>
    <property type="molecule type" value="Genomic_DNA"/>
</dbReference>
<keyword evidence="2 4" id="KW-0863">Zinc-finger</keyword>
<comment type="caution">
    <text evidence="7">The sequence shown here is derived from an EMBL/GenBank/DDBJ whole genome shotgun (WGS) entry which is preliminary data.</text>
</comment>
<evidence type="ECO:0000256" key="5">
    <source>
        <dbReference type="SAM" id="MobiDB-lite"/>
    </source>
</evidence>
<protein>
    <recommendedName>
        <fullName evidence="6">BED-type domain-containing protein</fullName>
    </recommendedName>
</protein>
<keyword evidence="8" id="KW-1185">Reference proteome</keyword>
<dbReference type="PANTHER" id="PTHR46951">
    <property type="entry name" value="BED-TYPE DOMAIN-CONTAINING PROTEIN"/>
    <property type="match status" value="1"/>
</dbReference>
<dbReference type="GO" id="GO:0008270">
    <property type="term" value="F:zinc ion binding"/>
    <property type="evidence" value="ECO:0007669"/>
    <property type="project" value="UniProtKB-KW"/>
</dbReference>
<dbReference type="Pfam" id="PF02892">
    <property type="entry name" value="zf-BED"/>
    <property type="match status" value="1"/>
</dbReference>
<evidence type="ECO:0000256" key="1">
    <source>
        <dbReference type="ARBA" id="ARBA00022723"/>
    </source>
</evidence>
<dbReference type="Proteomes" id="UP001418222">
    <property type="component" value="Unassembled WGS sequence"/>
</dbReference>
<evidence type="ECO:0000313" key="8">
    <source>
        <dbReference type="Proteomes" id="UP001418222"/>
    </source>
</evidence>
<dbReference type="GO" id="GO:0003677">
    <property type="term" value="F:DNA binding"/>
    <property type="evidence" value="ECO:0007669"/>
    <property type="project" value="InterPro"/>
</dbReference>
<evidence type="ECO:0000259" key="6">
    <source>
        <dbReference type="PROSITE" id="PS50808"/>
    </source>
</evidence>
<feature type="domain" description="BED-type" evidence="6">
    <location>
        <begin position="3"/>
        <end position="59"/>
    </location>
</feature>
<evidence type="ECO:0000256" key="4">
    <source>
        <dbReference type="PROSITE-ProRule" id="PRU00027"/>
    </source>
</evidence>
<organism evidence="7 8">
    <name type="scientific">Platanthera zijinensis</name>
    <dbReference type="NCBI Taxonomy" id="2320716"/>
    <lineage>
        <taxon>Eukaryota</taxon>
        <taxon>Viridiplantae</taxon>
        <taxon>Streptophyta</taxon>
        <taxon>Embryophyta</taxon>
        <taxon>Tracheophyta</taxon>
        <taxon>Spermatophyta</taxon>
        <taxon>Magnoliopsida</taxon>
        <taxon>Liliopsida</taxon>
        <taxon>Asparagales</taxon>
        <taxon>Orchidaceae</taxon>
        <taxon>Orchidoideae</taxon>
        <taxon>Orchideae</taxon>
        <taxon>Orchidinae</taxon>
        <taxon>Platanthera</taxon>
    </lineage>
</organism>
<reference evidence="7 8" key="1">
    <citation type="journal article" date="2022" name="Nat. Plants">
        <title>Genomes of leafy and leafless Platanthera orchids illuminate the evolution of mycoheterotrophy.</title>
        <authorList>
            <person name="Li M.H."/>
            <person name="Liu K.W."/>
            <person name="Li Z."/>
            <person name="Lu H.C."/>
            <person name="Ye Q.L."/>
            <person name="Zhang D."/>
            <person name="Wang J.Y."/>
            <person name="Li Y.F."/>
            <person name="Zhong Z.M."/>
            <person name="Liu X."/>
            <person name="Yu X."/>
            <person name="Liu D.K."/>
            <person name="Tu X.D."/>
            <person name="Liu B."/>
            <person name="Hao Y."/>
            <person name="Liao X.Y."/>
            <person name="Jiang Y.T."/>
            <person name="Sun W.H."/>
            <person name="Chen J."/>
            <person name="Chen Y.Q."/>
            <person name="Ai Y."/>
            <person name="Zhai J.W."/>
            <person name="Wu S.S."/>
            <person name="Zhou Z."/>
            <person name="Hsiao Y.Y."/>
            <person name="Wu W.L."/>
            <person name="Chen Y.Y."/>
            <person name="Lin Y.F."/>
            <person name="Hsu J.L."/>
            <person name="Li C.Y."/>
            <person name="Wang Z.W."/>
            <person name="Zhao X."/>
            <person name="Zhong W.Y."/>
            <person name="Ma X.K."/>
            <person name="Ma L."/>
            <person name="Huang J."/>
            <person name="Chen G.Z."/>
            <person name="Huang M.Z."/>
            <person name="Huang L."/>
            <person name="Peng D.H."/>
            <person name="Luo Y.B."/>
            <person name="Zou S.Q."/>
            <person name="Chen S.P."/>
            <person name="Lan S."/>
            <person name="Tsai W.C."/>
            <person name="Van de Peer Y."/>
            <person name="Liu Z.J."/>
        </authorList>
    </citation>
    <scope>NUCLEOTIDE SEQUENCE [LARGE SCALE GENOMIC DNA]</scope>
    <source>
        <strain evidence="7">Lor287</strain>
    </source>
</reference>
<gene>
    <name evidence="7" type="ORF">KSP39_PZI002895</name>
</gene>
<sequence length="170" mass="18977">MPRRPDVGWQHGTMIGEKRHHVQCNYCHRIMIGGITRFKKHLASKKGEIKGCDAVPKDVRDMIRRQLATAKPKKGSEKKEEGAIVGSSMAPSLGDHAFDPNGSDILMNARKDLLTIDHTGVQDNLRHIRETKDLKATNMTRCASMGCSLRLEIGLRIPECLGWRIIAGEI</sequence>
<feature type="region of interest" description="Disordered" evidence="5">
    <location>
        <begin position="69"/>
        <end position="91"/>
    </location>
</feature>
<dbReference type="InterPro" id="IPR003656">
    <property type="entry name" value="Znf_BED"/>
</dbReference>
<evidence type="ECO:0000256" key="2">
    <source>
        <dbReference type="ARBA" id="ARBA00022771"/>
    </source>
</evidence>
<dbReference type="AlphaFoldDB" id="A0AAP0BYC5"/>
<accession>A0AAP0BYC5</accession>
<dbReference type="PROSITE" id="PS50808">
    <property type="entry name" value="ZF_BED"/>
    <property type="match status" value="1"/>
</dbReference>
<dbReference type="PANTHER" id="PTHR46951:SF2">
    <property type="entry name" value="BED-TYPE DOMAIN-CONTAINING PROTEIN"/>
    <property type="match status" value="1"/>
</dbReference>
<evidence type="ECO:0000313" key="7">
    <source>
        <dbReference type="EMBL" id="KAK8954554.1"/>
    </source>
</evidence>
<proteinExistence type="predicted"/>
<evidence type="ECO:0000256" key="3">
    <source>
        <dbReference type="ARBA" id="ARBA00022833"/>
    </source>
</evidence>
<name>A0AAP0BYC5_9ASPA</name>
<keyword evidence="1" id="KW-0479">Metal-binding</keyword>